<dbReference type="InterPro" id="IPR000385">
    <property type="entry name" value="MoaA_NifB_PqqE_Fe-S-bd_CS"/>
</dbReference>
<evidence type="ECO:0000256" key="3">
    <source>
        <dbReference type="ARBA" id="ARBA00022485"/>
    </source>
</evidence>
<evidence type="ECO:0000256" key="6">
    <source>
        <dbReference type="ARBA" id="ARBA00022741"/>
    </source>
</evidence>
<dbReference type="PANTHER" id="PTHR22960:SF0">
    <property type="entry name" value="MOLYBDENUM COFACTOR BIOSYNTHESIS PROTEIN 1"/>
    <property type="match status" value="1"/>
</dbReference>
<dbReference type="PROSITE" id="PS51918">
    <property type="entry name" value="RADICAL_SAM"/>
    <property type="match status" value="1"/>
</dbReference>
<keyword evidence="7" id="KW-0408">Iron</keyword>
<proteinExistence type="predicted"/>
<reference evidence="14 15" key="1">
    <citation type="submission" date="2018-06" db="EMBL/GenBank/DDBJ databases">
        <authorList>
            <consortium name="Pathogen Informatics"/>
            <person name="Doyle S."/>
        </authorList>
    </citation>
    <scope>NUCLEOTIDE SEQUENCE [LARGE SCALE GENOMIC DNA]</scope>
    <source>
        <strain evidence="14 15">NCTC11460</strain>
    </source>
</reference>
<keyword evidence="6" id="KW-0547">Nucleotide-binding</keyword>
<dbReference type="PANTHER" id="PTHR22960">
    <property type="entry name" value="MOLYBDOPTERIN COFACTOR SYNTHESIS PROTEIN A"/>
    <property type="match status" value="1"/>
</dbReference>
<dbReference type="EMBL" id="UGTB01000004">
    <property type="protein sequence ID" value="SUB60625.1"/>
    <property type="molecule type" value="Genomic_DNA"/>
</dbReference>
<dbReference type="GO" id="GO:0051539">
    <property type="term" value="F:4 iron, 4 sulfur cluster binding"/>
    <property type="evidence" value="ECO:0007669"/>
    <property type="project" value="UniProtKB-KW"/>
</dbReference>
<evidence type="ECO:0000256" key="11">
    <source>
        <dbReference type="ARBA" id="ARBA00023239"/>
    </source>
</evidence>
<evidence type="ECO:0000256" key="1">
    <source>
        <dbReference type="ARBA" id="ARBA00001966"/>
    </source>
</evidence>
<dbReference type="InterPro" id="IPR050105">
    <property type="entry name" value="MoCo_biosynth_MoaA/MoaC"/>
</dbReference>
<dbReference type="SFLD" id="SFLDG01067">
    <property type="entry name" value="SPASM/twitch_domain_containing"/>
    <property type="match status" value="1"/>
</dbReference>
<keyword evidence="5" id="KW-0479">Metal-binding</keyword>
<dbReference type="CDD" id="cd21117">
    <property type="entry name" value="Twitch_MoaA"/>
    <property type="match status" value="1"/>
</dbReference>
<accession>A0A379CG28</accession>
<keyword evidence="8" id="KW-0411">Iron-sulfur</keyword>
<sequence>MGKVEIILIDLFNRKIDYMRISITDRCNLRCRYCMPDGIDLCSHDDILSFDEILMVCREAIKLGIVNFKITGGEPLVRKNCHELIRKIYDLDGVNEVTLTTNGVLLGQQLDRLVEAGVGSINISLDTLDREKYKQITGFDEIDKVFEAIEKSIEKGIRVKINSVLHDEDYSKDFISLIDFARRYPIDVRFIEMMPIGLGAESMLVSNEDLKKILMDTFENVTKDNKKHGNGPAEYYNIDGFKGAIGFISAIHGKFCDSCNRIRMTSTGDIKSCLCFDKKISLKDALREKDPNRVYDMLVNSILEKPEMHSFEDKNSITELKKMTQIGG</sequence>
<comment type="cofactor">
    <cofactor evidence="1">
        <name>[4Fe-4S] cluster</name>
        <dbReference type="ChEBI" id="CHEBI:49883"/>
    </cofactor>
</comment>
<evidence type="ECO:0000256" key="2">
    <source>
        <dbReference type="ARBA" id="ARBA00012167"/>
    </source>
</evidence>
<dbReference type="InterPro" id="IPR058240">
    <property type="entry name" value="rSAM_sf"/>
</dbReference>
<dbReference type="Proteomes" id="UP000255101">
    <property type="component" value="Unassembled WGS sequence"/>
</dbReference>
<dbReference type="RefSeq" id="WP_019595339.1">
    <property type="nucleotide sequence ID" value="NZ_CAXUJS010000019.1"/>
</dbReference>
<dbReference type="SFLD" id="SFLDG01386">
    <property type="entry name" value="main_SPASM_domain-containing"/>
    <property type="match status" value="1"/>
</dbReference>
<feature type="domain" description="Radical SAM core" evidence="13">
    <location>
        <begin position="11"/>
        <end position="224"/>
    </location>
</feature>
<name>A0A379CG28_9FIRM</name>
<dbReference type="UniPathway" id="UPA00344"/>
<evidence type="ECO:0000256" key="10">
    <source>
        <dbReference type="ARBA" id="ARBA00023150"/>
    </source>
</evidence>
<dbReference type="InterPro" id="IPR013785">
    <property type="entry name" value="Aldolase_TIM"/>
</dbReference>
<evidence type="ECO:0000259" key="13">
    <source>
        <dbReference type="PROSITE" id="PS51918"/>
    </source>
</evidence>
<keyword evidence="9" id="KW-0342">GTP-binding</keyword>
<evidence type="ECO:0000256" key="4">
    <source>
        <dbReference type="ARBA" id="ARBA00022691"/>
    </source>
</evidence>
<dbReference type="GO" id="GO:0061799">
    <property type="term" value="F:cyclic pyranopterin monophosphate synthase activity"/>
    <property type="evidence" value="ECO:0007669"/>
    <property type="project" value="TreeGrafter"/>
</dbReference>
<dbReference type="SFLD" id="SFLDG01383">
    <property type="entry name" value="cyclic_pyranopterin_phosphate"/>
    <property type="match status" value="1"/>
</dbReference>
<dbReference type="InterPro" id="IPR040064">
    <property type="entry name" value="MoaA-like"/>
</dbReference>
<evidence type="ECO:0000256" key="9">
    <source>
        <dbReference type="ARBA" id="ARBA00023134"/>
    </source>
</evidence>
<evidence type="ECO:0000256" key="7">
    <source>
        <dbReference type="ARBA" id="ARBA00023004"/>
    </source>
</evidence>
<dbReference type="SFLD" id="SFLDS00029">
    <property type="entry name" value="Radical_SAM"/>
    <property type="match status" value="1"/>
</dbReference>
<dbReference type="Pfam" id="PF04055">
    <property type="entry name" value="Radical_SAM"/>
    <property type="match status" value="1"/>
</dbReference>
<evidence type="ECO:0000313" key="14">
    <source>
        <dbReference type="EMBL" id="SUB60625.1"/>
    </source>
</evidence>
<dbReference type="GO" id="GO:0046872">
    <property type="term" value="F:metal ion binding"/>
    <property type="evidence" value="ECO:0007669"/>
    <property type="project" value="UniProtKB-KW"/>
</dbReference>
<keyword evidence="11" id="KW-0456">Lyase</keyword>
<dbReference type="Gene3D" id="3.20.20.70">
    <property type="entry name" value="Aldolase class I"/>
    <property type="match status" value="1"/>
</dbReference>
<evidence type="ECO:0000313" key="15">
    <source>
        <dbReference type="Proteomes" id="UP000255101"/>
    </source>
</evidence>
<comment type="catalytic activity">
    <reaction evidence="12">
        <text>GTP + AH2 + S-adenosyl-L-methionine = (8S)-3',8-cyclo-7,8-dihydroguanosine 5'-triphosphate + 5'-deoxyadenosine + L-methionine + A + H(+)</text>
        <dbReference type="Rhea" id="RHEA:49576"/>
        <dbReference type="ChEBI" id="CHEBI:13193"/>
        <dbReference type="ChEBI" id="CHEBI:15378"/>
        <dbReference type="ChEBI" id="CHEBI:17319"/>
        <dbReference type="ChEBI" id="CHEBI:17499"/>
        <dbReference type="ChEBI" id="CHEBI:37565"/>
        <dbReference type="ChEBI" id="CHEBI:57844"/>
        <dbReference type="ChEBI" id="CHEBI:59789"/>
        <dbReference type="ChEBI" id="CHEBI:131766"/>
        <dbReference type="EC" id="4.1.99.22"/>
    </reaction>
</comment>
<dbReference type="GO" id="GO:0006777">
    <property type="term" value="P:Mo-molybdopterin cofactor biosynthetic process"/>
    <property type="evidence" value="ECO:0007669"/>
    <property type="project" value="UniProtKB-KW"/>
</dbReference>
<dbReference type="CDD" id="cd01335">
    <property type="entry name" value="Radical_SAM"/>
    <property type="match status" value="1"/>
</dbReference>
<evidence type="ECO:0000256" key="5">
    <source>
        <dbReference type="ARBA" id="ARBA00022723"/>
    </source>
</evidence>
<dbReference type="PROSITE" id="PS01305">
    <property type="entry name" value="MOAA_NIFB_PQQE"/>
    <property type="match status" value="1"/>
</dbReference>
<dbReference type="NCBIfam" id="TIGR02666">
    <property type="entry name" value="moaA"/>
    <property type="match status" value="1"/>
</dbReference>
<dbReference type="GO" id="GO:0061798">
    <property type="term" value="F:GTP 3',8'-cyclase activity"/>
    <property type="evidence" value="ECO:0007669"/>
    <property type="project" value="UniProtKB-EC"/>
</dbReference>
<evidence type="ECO:0000256" key="8">
    <source>
        <dbReference type="ARBA" id="ARBA00023014"/>
    </source>
</evidence>
<dbReference type="SMART" id="SM00729">
    <property type="entry name" value="Elp3"/>
    <property type="match status" value="1"/>
</dbReference>
<dbReference type="InterPro" id="IPR006638">
    <property type="entry name" value="Elp3/MiaA/NifB-like_rSAM"/>
</dbReference>
<protein>
    <recommendedName>
        <fullName evidence="2">GTP 3',8-cyclase</fullName>
        <ecNumber evidence="2">4.1.99.22</ecNumber>
    </recommendedName>
</protein>
<dbReference type="GO" id="GO:0005525">
    <property type="term" value="F:GTP binding"/>
    <property type="evidence" value="ECO:0007669"/>
    <property type="project" value="UniProtKB-KW"/>
</dbReference>
<keyword evidence="10" id="KW-0501">Molybdenum cofactor biosynthesis</keyword>
<dbReference type="InterPro" id="IPR007197">
    <property type="entry name" value="rSAM"/>
</dbReference>
<dbReference type="InterPro" id="IPR013483">
    <property type="entry name" value="MoaA"/>
</dbReference>
<evidence type="ECO:0000256" key="12">
    <source>
        <dbReference type="ARBA" id="ARBA00048697"/>
    </source>
</evidence>
<dbReference type="SUPFAM" id="SSF102114">
    <property type="entry name" value="Radical SAM enzymes"/>
    <property type="match status" value="1"/>
</dbReference>
<dbReference type="InterPro" id="IPR010505">
    <property type="entry name" value="MoaA_twitch"/>
</dbReference>
<keyword evidence="4" id="KW-0949">S-adenosyl-L-methionine</keyword>
<gene>
    <name evidence="14" type="primary">moaA_3</name>
    <name evidence="14" type="ORF">NCTC11460_00532</name>
</gene>
<keyword evidence="3" id="KW-0004">4Fe-4S</keyword>
<dbReference type="Pfam" id="PF06463">
    <property type="entry name" value="Mob_synth_C"/>
    <property type="match status" value="1"/>
</dbReference>
<dbReference type="AlphaFoldDB" id="A0A379CG28"/>
<organism evidence="14 15">
    <name type="scientific">Peptostreptococcus anaerobius</name>
    <dbReference type="NCBI Taxonomy" id="1261"/>
    <lineage>
        <taxon>Bacteria</taxon>
        <taxon>Bacillati</taxon>
        <taxon>Bacillota</taxon>
        <taxon>Clostridia</taxon>
        <taxon>Peptostreptococcales</taxon>
        <taxon>Peptostreptococcaceae</taxon>
        <taxon>Peptostreptococcus</taxon>
    </lineage>
</organism>
<dbReference type="EC" id="4.1.99.22" evidence="2"/>